<dbReference type="InterPro" id="IPR012338">
    <property type="entry name" value="Beta-lactam/transpept-like"/>
</dbReference>
<proteinExistence type="predicted"/>
<dbReference type="SUPFAM" id="SSF56601">
    <property type="entry name" value="beta-lactamase/transpeptidase-like"/>
    <property type="match status" value="1"/>
</dbReference>
<dbReference type="Gene3D" id="3.40.710.10">
    <property type="entry name" value="DD-peptidase/beta-lactamase superfamily"/>
    <property type="match status" value="1"/>
</dbReference>
<evidence type="ECO:0000313" key="3">
    <source>
        <dbReference type="EMBL" id="SUZ86618.1"/>
    </source>
</evidence>
<name>A0A381R6W1_9ZZZZ</name>
<organism evidence="3">
    <name type="scientific">marine metagenome</name>
    <dbReference type="NCBI Taxonomy" id="408172"/>
    <lineage>
        <taxon>unclassified sequences</taxon>
        <taxon>metagenomes</taxon>
        <taxon>ecological metagenomes</taxon>
    </lineage>
</organism>
<gene>
    <name evidence="3" type="ORF">METZ01_LOCUS39472</name>
</gene>
<dbReference type="Pfam" id="PF00144">
    <property type="entry name" value="Beta-lactamase"/>
    <property type="match status" value="1"/>
</dbReference>
<accession>A0A381R6W1</accession>
<reference evidence="3" key="1">
    <citation type="submission" date="2018-05" db="EMBL/GenBank/DDBJ databases">
        <authorList>
            <person name="Lanie J.A."/>
            <person name="Ng W.-L."/>
            <person name="Kazmierczak K.M."/>
            <person name="Andrzejewski T.M."/>
            <person name="Davidsen T.M."/>
            <person name="Wayne K.J."/>
            <person name="Tettelin H."/>
            <person name="Glass J.I."/>
            <person name="Rusch D."/>
            <person name="Podicherti R."/>
            <person name="Tsui H.-C.T."/>
            <person name="Winkler M.E."/>
        </authorList>
    </citation>
    <scope>NUCLEOTIDE SEQUENCE</scope>
</reference>
<sequence>MAAFLVLPTIACAQGDFDTAAIDNVFADFNSQTPGCALGVVQSGQLVYGRGYGMANLEHDIPINTTSVFRIGSVSKQFAAAVAALAAMEGYLDLEDPLQKWIPELPDYGEPLTLRHTLNHTSGLRDYITLMSLKGFRGDDFYTVADLIEVQALQEELNFSSGSEYLYSNSGYVLATEAVARAVGKPFKDYAEEVLFRPLQMSHSHFHDDHNHIVPLRADGYSPRGDGFRTNMTTLDMIGDGGVYTSIDDMVHWVTALEQDGIRSGLTPILETRGVLNSGEEISYALGQSHGEHRGLVTIGHGGSWVGFRADVLRFPSQSTSIVTLCNRSDASPSGRAIQVADVVLAEHLAPVSEEPSLEAEDRRERAEPSEVSDPSPYLGTYYSPELDVNYEFTNTDGSLVVHLGSNAESELQRISGDTLAAGGRTFRFYRERGEVTGFELDAGRVVHLRFRRLN</sequence>
<feature type="compositionally biased region" description="Basic and acidic residues" evidence="1">
    <location>
        <begin position="360"/>
        <end position="369"/>
    </location>
</feature>
<dbReference type="EMBL" id="UINC01001691">
    <property type="protein sequence ID" value="SUZ86618.1"/>
    <property type="molecule type" value="Genomic_DNA"/>
</dbReference>
<dbReference type="PANTHER" id="PTHR46825">
    <property type="entry name" value="D-ALANYL-D-ALANINE-CARBOXYPEPTIDASE/ENDOPEPTIDASE AMPH"/>
    <property type="match status" value="1"/>
</dbReference>
<dbReference type="AlphaFoldDB" id="A0A381R6W1"/>
<feature type="domain" description="Beta-lactamase-related" evidence="2">
    <location>
        <begin position="23"/>
        <end position="339"/>
    </location>
</feature>
<evidence type="ECO:0000256" key="1">
    <source>
        <dbReference type="SAM" id="MobiDB-lite"/>
    </source>
</evidence>
<protein>
    <recommendedName>
        <fullName evidence="2">Beta-lactamase-related domain-containing protein</fullName>
    </recommendedName>
</protein>
<feature type="region of interest" description="Disordered" evidence="1">
    <location>
        <begin position="352"/>
        <end position="379"/>
    </location>
</feature>
<dbReference type="InterPro" id="IPR001466">
    <property type="entry name" value="Beta-lactam-related"/>
</dbReference>
<dbReference type="PANTHER" id="PTHR46825:SF9">
    <property type="entry name" value="BETA-LACTAMASE-RELATED DOMAIN-CONTAINING PROTEIN"/>
    <property type="match status" value="1"/>
</dbReference>
<evidence type="ECO:0000259" key="2">
    <source>
        <dbReference type="Pfam" id="PF00144"/>
    </source>
</evidence>
<dbReference type="InterPro" id="IPR050491">
    <property type="entry name" value="AmpC-like"/>
</dbReference>